<organism evidence="1 2">
    <name type="scientific">Anoxynatronum buryatiense</name>
    <dbReference type="NCBI Taxonomy" id="489973"/>
    <lineage>
        <taxon>Bacteria</taxon>
        <taxon>Bacillati</taxon>
        <taxon>Bacillota</taxon>
        <taxon>Clostridia</taxon>
        <taxon>Eubacteriales</taxon>
        <taxon>Clostridiaceae</taxon>
        <taxon>Anoxynatronum</taxon>
    </lineage>
</organism>
<evidence type="ECO:0000313" key="2">
    <source>
        <dbReference type="Proteomes" id="UP001158066"/>
    </source>
</evidence>
<dbReference type="Proteomes" id="UP001158066">
    <property type="component" value="Unassembled WGS sequence"/>
</dbReference>
<proteinExistence type="predicted"/>
<evidence type="ECO:0000313" key="1">
    <source>
        <dbReference type="EMBL" id="SMP60698.1"/>
    </source>
</evidence>
<keyword evidence="2" id="KW-1185">Reference proteome</keyword>
<dbReference type="AlphaFoldDB" id="A0AA46AJJ1"/>
<comment type="caution">
    <text evidence="1">The sequence shown here is derived from an EMBL/GenBank/DDBJ whole genome shotgun (WGS) entry which is preliminary data.</text>
</comment>
<protein>
    <submittedName>
        <fullName evidence="1">Uncharacterized protein</fullName>
    </submittedName>
</protein>
<name>A0AA46AJJ1_9CLOT</name>
<dbReference type="EMBL" id="FXUF01000008">
    <property type="protein sequence ID" value="SMP60698.1"/>
    <property type="molecule type" value="Genomic_DNA"/>
</dbReference>
<sequence length="309" mass="35973">MMHNEHFKRSLCLLLTTILVGIFVLAGCQVSSEADFKGYSIGRSETDQEIKEVSLLPWAMDFFPFVMDEYYQMPELITFDLYQINDELFVDYYFPEDVSRESVMKSKRMASELFVIGMASYMFLSMPPELEALRQELEQINHRVFIADKLVVEQRTHLQQGMVAGGQYIENTQARLTAREEKADVVSTFQNAVANQLSLSVGSIHLQKSFKGYVVFVQIDTRSQMKTDEKQWVKQEIEHLLAPALAAYSEELYGRNQDSLGIVLELYQGGKRYHQETYYNGDEKYWFDEDWHNYDFYGENFNVLQAVFA</sequence>
<accession>A0AA46AJJ1</accession>
<gene>
    <name evidence="1" type="ORF">SAMN06296020_108166</name>
</gene>
<reference evidence="1" key="1">
    <citation type="submission" date="2017-05" db="EMBL/GenBank/DDBJ databases">
        <authorList>
            <person name="Varghese N."/>
            <person name="Submissions S."/>
        </authorList>
    </citation>
    <scope>NUCLEOTIDE SEQUENCE</scope>
    <source>
        <strain evidence="1">Su22</strain>
    </source>
</reference>